<proteinExistence type="predicted"/>
<feature type="signal peptide" evidence="6">
    <location>
        <begin position="1"/>
        <end position="21"/>
    </location>
</feature>
<protein>
    <recommendedName>
        <fullName evidence="2 5">peptidylprolyl isomerase</fullName>
        <ecNumber evidence="2 5">5.2.1.8</ecNumber>
    </recommendedName>
</protein>
<feature type="chain" id="PRO_5030690304" description="peptidylprolyl isomerase" evidence="6">
    <location>
        <begin position="22"/>
        <end position="261"/>
    </location>
</feature>
<name>A0A7S0AF88_9STRA</name>
<dbReference type="PANTHER" id="PTHR10516">
    <property type="entry name" value="PEPTIDYL-PROLYL CIS-TRANS ISOMERASE"/>
    <property type="match status" value="1"/>
</dbReference>
<dbReference type="EC" id="5.2.1.8" evidence="2 5"/>
<gene>
    <name evidence="8" type="ORF">MPOL1434_LOCUS1656</name>
</gene>
<dbReference type="Pfam" id="PF00254">
    <property type="entry name" value="FKBP_C"/>
    <property type="match status" value="1"/>
</dbReference>
<dbReference type="InterPro" id="IPR046357">
    <property type="entry name" value="PPIase_dom_sf"/>
</dbReference>
<dbReference type="InterPro" id="IPR050689">
    <property type="entry name" value="FKBP-type_PPIase"/>
</dbReference>
<evidence type="ECO:0000256" key="1">
    <source>
        <dbReference type="ARBA" id="ARBA00000971"/>
    </source>
</evidence>
<evidence type="ECO:0000313" key="8">
    <source>
        <dbReference type="EMBL" id="CAD8361895.1"/>
    </source>
</evidence>
<evidence type="ECO:0000256" key="6">
    <source>
        <dbReference type="SAM" id="SignalP"/>
    </source>
</evidence>
<evidence type="ECO:0000256" key="4">
    <source>
        <dbReference type="ARBA" id="ARBA00023235"/>
    </source>
</evidence>
<keyword evidence="6" id="KW-0732">Signal</keyword>
<dbReference type="SUPFAM" id="SSF54534">
    <property type="entry name" value="FKBP-like"/>
    <property type="match status" value="1"/>
</dbReference>
<evidence type="ECO:0000256" key="5">
    <source>
        <dbReference type="PROSITE-ProRule" id="PRU00277"/>
    </source>
</evidence>
<dbReference type="PROSITE" id="PS50059">
    <property type="entry name" value="FKBP_PPIASE"/>
    <property type="match status" value="1"/>
</dbReference>
<dbReference type="AlphaFoldDB" id="A0A7S0AF88"/>
<dbReference type="Gene3D" id="3.10.50.40">
    <property type="match status" value="1"/>
</dbReference>
<evidence type="ECO:0000256" key="2">
    <source>
        <dbReference type="ARBA" id="ARBA00013194"/>
    </source>
</evidence>
<dbReference type="GO" id="GO:0003755">
    <property type="term" value="F:peptidyl-prolyl cis-trans isomerase activity"/>
    <property type="evidence" value="ECO:0007669"/>
    <property type="project" value="UniProtKB-KW"/>
</dbReference>
<accession>A0A7S0AF88</accession>
<keyword evidence="4 5" id="KW-0413">Isomerase</keyword>
<keyword evidence="3 5" id="KW-0697">Rotamase</keyword>
<dbReference type="InterPro" id="IPR001179">
    <property type="entry name" value="PPIase_FKBP_dom"/>
</dbReference>
<feature type="domain" description="PPIase FKBP-type" evidence="7">
    <location>
        <begin position="177"/>
        <end position="261"/>
    </location>
</feature>
<sequence length="261" mass="28092">MRSIVGVVALLPWLAAVPSFAFTPITPTATSHAIANANANSNQANIVLRAISADDEDDGDEEWTNLTEDGAVKIRTVSPTPNADAPSPTSGEQVSVDYVGTVAPRAWSAQDVVDAWLSEQQGLDALAPKLFVEFGIDGDRLVDDQFFTEQFVTTALAVDNKIKCKKLCMAARNIQKGTYDVGSEFDSSKKLGKPFTFPLGKGKAIKAFELAIPTMRVGDTARIVARCDYAYGKEGLRRATGEVIVPPYATLCFDVTLLDEN</sequence>
<evidence type="ECO:0000256" key="3">
    <source>
        <dbReference type="ARBA" id="ARBA00023110"/>
    </source>
</evidence>
<dbReference type="PANTHER" id="PTHR10516:SF443">
    <property type="entry name" value="FK506-BINDING PROTEIN 59-RELATED"/>
    <property type="match status" value="1"/>
</dbReference>
<evidence type="ECO:0000259" key="7">
    <source>
        <dbReference type="PROSITE" id="PS50059"/>
    </source>
</evidence>
<reference evidence="8" key="1">
    <citation type="submission" date="2021-01" db="EMBL/GenBank/DDBJ databases">
        <authorList>
            <person name="Corre E."/>
            <person name="Pelletier E."/>
            <person name="Niang G."/>
            <person name="Scheremetjew M."/>
            <person name="Finn R."/>
            <person name="Kale V."/>
            <person name="Holt S."/>
            <person name="Cochrane G."/>
            <person name="Meng A."/>
            <person name="Brown T."/>
            <person name="Cohen L."/>
        </authorList>
    </citation>
    <scope>NUCLEOTIDE SEQUENCE</scope>
    <source>
        <strain evidence="8">CCMP3303</strain>
    </source>
</reference>
<organism evidence="8">
    <name type="scientific">Minutocellus polymorphus</name>
    <dbReference type="NCBI Taxonomy" id="265543"/>
    <lineage>
        <taxon>Eukaryota</taxon>
        <taxon>Sar</taxon>
        <taxon>Stramenopiles</taxon>
        <taxon>Ochrophyta</taxon>
        <taxon>Bacillariophyta</taxon>
        <taxon>Mediophyceae</taxon>
        <taxon>Cymatosirophycidae</taxon>
        <taxon>Cymatosirales</taxon>
        <taxon>Cymatosiraceae</taxon>
        <taxon>Minutocellus</taxon>
    </lineage>
</organism>
<dbReference type="EMBL" id="HBEJ01002840">
    <property type="protein sequence ID" value="CAD8361895.1"/>
    <property type="molecule type" value="Transcribed_RNA"/>
</dbReference>
<dbReference type="GO" id="GO:0005737">
    <property type="term" value="C:cytoplasm"/>
    <property type="evidence" value="ECO:0007669"/>
    <property type="project" value="TreeGrafter"/>
</dbReference>
<comment type="catalytic activity">
    <reaction evidence="1 5">
        <text>[protein]-peptidylproline (omega=180) = [protein]-peptidylproline (omega=0)</text>
        <dbReference type="Rhea" id="RHEA:16237"/>
        <dbReference type="Rhea" id="RHEA-COMP:10747"/>
        <dbReference type="Rhea" id="RHEA-COMP:10748"/>
        <dbReference type="ChEBI" id="CHEBI:83833"/>
        <dbReference type="ChEBI" id="CHEBI:83834"/>
        <dbReference type="EC" id="5.2.1.8"/>
    </reaction>
</comment>